<accession>A0A6B3RJG2</accession>
<comment type="caution">
    <text evidence="1">The sequence shown here is derived from an EMBL/GenBank/DDBJ whole genome shotgun (WGS) entry which is preliminary data.</text>
</comment>
<evidence type="ECO:0000313" key="2">
    <source>
        <dbReference type="Proteomes" id="UP000481421"/>
    </source>
</evidence>
<dbReference type="Proteomes" id="UP000481421">
    <property type="component" value="Unassembled WGS sequence"/>
</dbReference>
<name>A0A6B3RJG2_9RHOB</name>
<protein>
    <submittedName>
        <fullName evidence="1">Uncharacterized protein</fullName>
    </submittedName>
</protein>
<organism evidence="1 2">
    <name type="scientific">Pseudotabrizicola algicola</name>
    <dbReference type="NCBI Taxonomy" id="2709381"/>
    <lineage>
        <taxon>Bacteria</taxon>
        <taxon>Pseudomonadati</taxon>
        <taxon>Pseudomonadota</taxon>
        <taxon>Alphaproteobacteria</taxon>
        <taxon>Rhodobacterales</taxon>
        <taxon>Paracoccaceae</taxon>
        <taxon>Pseudotabrizicola</taxon>
    </lineage>
</organism>
<gene>
    <name evidence="1" type="ORF">G3572_00175</name>
</gene>
<reference evidence="1 2" key="1">
    <citation type="submission" date="2020-02" db="EMBL/GenBank/DDBJ databases">
        <title>Rhodobacter algicola sp. nov., isolated from microalga culture.</title>
        <authorList>
            <person name="Park C.-Y."/>
        </authorList>
    </citation>
    <scope>NUCLEOTIDE SEQUENCE [LARGE SCALE GENOMIC DNA]</scope>
    <source>
        <strain evidence="1 2">ETT8</strain>
    </source>
</reference>
<proteinExistence type="predicted"/>
<dbReference type="RefSeq" id="WP_164608665.1">
    <property type="nucleotide sequence ID" value="NZ_JAAIKE010000001.1"/>
</dbReference>
<keyword evidence="2" id="KW-1185">Reference proteome</keyword>
<sequence length="142" mass="15946">MTTLVTLEDAKRQGLVRYFTGEPCKHGHVAERYVNGRQCVVCDREWNKASRQPNAPKAARVAREPVMASASKAYGFSEPKPWEWDGGKRREPVLDMDRHPPVAVRHVGWRCCMRCAKPFFSEDVKALRICDGCKGASTANLG</sequence>
<dbReference type="EMBL" id="JAAIKE010000001">
    <property type="protein sequence ID" value="NEX44605.1"/>
    <property type="molecule type" value="Genomic_DNA"/>
</dbReference>
<dbReference type="AlphaFoldDB" id="A0A6B3RJG2"/>
<evidence type="ECO:0000313" key="1">
    <source>
        <dbReference type="EMBL" id="NEX44605.1"/>
    </source>
</evidence>